<keyword evidence="4" id="KW-1185">Reference proteome</keyword>
<evidence type="ECO:0000313" key="3">
    <source>
        <dbReference type="EMBL" id="MBB4843421.1"/>
    </source>
</evidence>
<feature type="domain" description="Inositolphosphotransferase Aur1/Ipt1" evidence="2">
    <location>
        <begin position="76"/>
        <end position="193"/>
    </location>
</feature>
<organism evidence="3 4">
    <name type="scientific">Roseateles oligotrophus</name>
    <dbReference type="NCBI Taxonomy" id="1769250"/>
    <lineage>
        <taxon>Bacteria</taxon>
        <taxon>Pseudomonadati</taxon>
        <taxon>Pseudomonadota</taxon>
        <taxon>Betaproteobacteria</taxon>
        <taxon>Burkholderiales</taxon>
        <taxon>Sphaerotilaceae</taxon>
        <taxon>Roseateles</taxon>
    </lineage>
</organism>
<dbReference type="Pfam" id="PF14378">
    <property type="entry name" value="PAP2_3"/>
    <property type="match status" value="1"/>
</dbReference>
<keyword evidence="1" id="KW-1133">Transmembrane helix</keyword>
<protein>
    <recommendedName>
        <fullName evidence="2">Inositolphosphotransferase Aur1/Ipt1 domain-containing protein</fullName>
    </recommendedName>
</protein>
<feature type="transmembrane region" description="Helical" evidence="1">
    <location>
        <begin position="60"/>
        <end position="81"/>
    </location>
</feature>
<dbReference type="Proteomes" id="UP000562027">
    <property type="component" value="Unassembled WGS sequence"/>
</dbReference>
<feature type="transmembrane region" description="Helical" evidence="1">
    <location>
        <begin position="88"/>
        <end position="104"/>
    </location>
</feature>
<dbReference type="InterPro" id="IPR026841">
    <property type="entry name" value="Aur1/Ipt1"/>
</dbReference>
<feature type="transmembrane region" description="Helical" evidence="1">
    <location>
        <begin position="157"/>
        <end position="175"/>
    </location>
</feature>
<comment type="caution">
    <text evidence="3">The sequence shown here is derived from an EMBL/GenBank/DDBJ whole genome shotgun (WGS) entry which is preliminary data.</text>
</comment>
<dbReference type="AlphaFoldDB" id="A0A840L6K2"/>
<dbReference type="RefSeq" id="WP_184298671.1">
    <property type="nucleotide sequence ID" value="NZ_JACHLP010000003.1"/>
</dbReference>
<sequence length="226" mass="25038">MSRVTDKAALRRAFAWAALRLSAWFALVFYTTDALAALRPARSRVHLDWELLIPYWPPAWLVYFSVLALPFLPLILLPDLAQLRRWELRMAAAVGLAGLCFLVWPVESGYAPADPGGWQALAHLAGWVSGRFNLLPSLHVALSLLTLQAVWPWAGRWQRLALGLWFAALLASVLLTHQHHVADVVAGLLLAVGLSRYIAPPPASRAELISPHAKSSSSKITRYQKD</sequence>
<keyword evidence="1" id="KW-0812">Transmembrane</keyword>
<feature type="transmembrane region" description="Helical" evidence="1">
    <location>
        <begin position="124"/>
        <end position="145"/>
    </location>
</feature>
<evidence type="ECO:0000259" key="2">
    <source>
        <dbReference type="Pfam" id="PF14378"/>
    </source>
</evidence>
<name>A0A840L6K2_9BURK</name>
<keyword evidence="1" id="KW-0472">Membrane</keyword>
<dbReference type="EMBL" id="JACHLP010000003">
    <property type="protein sequence ID" value="MBB4843421.1"/>
    <property type="molecule type" value="Genomic_DNA"/>
</dbReference>
<evidence type="ECO:0000256" key="1">
    <source>
        <dbReference type="SAM" id="Phobius"/>
    </source>
</evidence>
<reference evidence="3 4" key="1">
    <citation type="submission" date="2020-08" db="EMBL/GenBank/DDBJ databases">
        <title>Functional genomics of gut bacteria from endangered species of beetles.</title>
        <authorList>
            <person name="Carlos-Shanley C."/>
        </authorList>
    </citation>
    <scope>NUCLEOTIDE SEQUENCE [LARGE SCALE GENOMIC DNA]</scope>
    <source>
        <strain evidence="3 4">S00239</strain>
    </source>
</reference>
<proteinExistence type="predicted"/>
<gene>
    <name evidence="3" type="ORF">HNP55_001940</name>
</gene>
<evidence type="ECO:0000313" key="4">
    <source>
        <dbReference type="Proteomes" id="UP000562027"/>
    </source>
</evidence>
<accession>A0A840L6K2</accession>